<dbReference type="Proteomes" id="UP001500141">
    <property type="component" value="Unassembled WGS sequence"/>
</dbReference>
<gene>
    <name evidence="2" type="ORF">GCM10023230_23140</name>
</gene>
<dbReference type="RefSeq" id="WP_264544669.1">
    <property type="nucleotide sequence ID" value="NZ_BAABIP010000018.1"/>
</dbReference>
<dbReference type="EMBL" id="BAABIP010000018">
    <property type="protein sequence ID" value="GAA4772122.1"/>
    <property type="molecule type" value="Genomic_DNA"/>
</dbReference>
<keyword evidence="3" id="KW-1185">Reference proteome</keyword>
<dbReference type="InterPro" id="IPR001296">
    <property type="entry name" value="Glyco_trans_1"/>
</dbReference>
<dbReference type="Gene3D" id="3.40.50.2000">
    <property type="entry name" value="Glycogen Phosphorylase B"/>
    <property type="match status" value="2"/>
</dbReference>
<comment type="caution">
    <text evidence="2">The sequence shown here is derived from an EMBL/GenBank/DDBJ whole genome shotgun (WGS) entry which is preliminary data.</text>
</comment>
<protein>
    <recommendedName>
        <fullName evidence="1">Glycosyl transferase family 1 domain-containing protein</fullName>
    </recommendedName>
</protein>
<dbReference type="Pfam" id="PF00534">
    <property type="entry name" value="Glycos_transf_1"/>
    <property type="match status" value="1"/>
</dbReference>
<sequence>MKKKILIAGPIGDFGGRELEVNIIANALKSDFDVSVLSTGYMTGHSFALKNLNSIKWESVPKKIISKNFLLFFLSFFTKIVNRGKLKNYAYLKNSISKKLFDLDKLYQNEIEKQIKESDLVLLCVQLTSKFLPEIVSFCERRNIPCLVRTTGTIREVSILDLSFLKKVSMFIHHSEKNAYNLNKQINLPYIIIDQCALNEDKFLASEIKLNKDLRFGYLGRLTSEKGILPTAEFFSKTNLPFVIAGDGNQKKELLEIIADKSNCKFMGSLINENLNLFFNEIDVLVIPSYEESGPLVGLEAMAAGKIIISTKVGAMEERLNKLHCFWFQIEDLSTLELAIRQVLSLNESERLMISKHNRERYLDYYSIASITEKYLESLNKIKSF</sequence>
<reference evidence="3" key="1">
    <citation type="journal article" date="2019" name="Int. J. Syst. Evol. Microbiol.">
        <title>The Global Catalogue of Microorganisms (GCM) 10K type strain sequencing project: providing services to taxonomists for standard genome sequencing and annotation.</title>
        <authorList>
            <consortium name="The Broad Institute Genomics Platform"/>
            <consortium name="The Broad Institute Genome Sequencing Center for Infectious Disease"/>
            <person name="Wu L."/>
            <person name="Ma J."/>
        </authorList>
    </citation>
    <scope>NUCLEOTIDE SEQUENCE [LARGE SCALE GENOMIC DNA]</scope>
    <source>
        <strain evidence="3">JCM 18198</strain>
    </source>
</reference>
<feature type="domain" description="Glycosyl transferase family 1" evidence="1">
    <location>
        <begin position="208"/>
        <end position="355"/>
    </location>
</feature>
<evidence type="ECO:0000259" key="1">
    <source>
        <dbReference type="Pfam" id="PF00534"/>
    </source>
</evidence>
<name>A0ABP9A287_9FLAO</name>
<organism evidence="2 3">
    <name type="scientific">Flavobacterium hankyongi</name>
    <dbReference type="NCBI Taxonomy" id="1176532"/>
    <lineage>
        <taxon>Bacteria</taxon>
        <taxon>Pseudomonadati</taxon>
        <taxon>Bacteroidota</taxon>
        <taxon>Flavobacteriia</taxon>
        <taxon>Flavobacteriales</taxon>
        <taxon>Flavobacteriaceae</taxon>
        <taxon>Flavobacterium</taxon>
    </lineage>
</organism>
<dbReference type="SUPFAM" id="SSF53756">
    <property type="entry name" value="UDP-Glycosyltransferase/glycogen phosphorylase"/>
    <property type="match status" value="1"/>
</dbReference>
<dbReference type="CDD" id="cd03801">
    <property type="entry name" value="GT4_PimA-like"/>
    <property type="match status" value="1"/>
</dbReference>
<evidence type="ECO:0000313" key="3">
    <source>
        <dbReference type="Proteomes" id="UP001500141"/>
    </source>
</evidence>
<evidence type="ECO:0000313" key="2">
    <source>
        <dbReference type="EMBL" id="GAA4772122.1"/>
    </source>
</evidence>
<proteinExistence type="predicted"/>
<accession>A0ABP9A287</accession>
<dbReference type="PANTHER" id="PTHR12526">
    <property type="entry name" value="GLYCOSYLTRANSFERASE"/>
    <property type="match status" value="1"/>
</dbReference>